<dbReference type="Proteomes" id="UP001432322">
    <property type="component" value="Unassembled WGS sequence"/>
</dbReference>
<evidence type="ECO:0000313" key="2">
    <source>
        <dbReference type="Proteomes" id="UP001432322"/>
    </source>
</evidence>
<feature type="non-terminal residue" evidence="1">
    <location>
        <position position="1"/>
    </location>
</feature>
<protein>
    <submittedName>
        <fullName evidence="1">Uncharacterized protein</fullName>
    </submittedName>
</protein>
<dbReference type="AlphaFoldDB" id="A0AAV5V033"/>
<name>A0AAV5V033_9BILA</name>
<evidence type="ECO:0000313" key="1">
    <source>
        <dbReference type="EMBL" id="GMT11773.1"/>
    </source>
</evidence>
<reference evidence="1" key="1">
    <citation type="submission" date="2023-10" db="EMBL/GenBank/DDBJ databases">
        <title>Genome assembly of Pristionchus species.</title>
        <authorList>
            <person name="Yoshida K."/>
            <person name="Sommer R.J."/>
        </authorList>
    </citation>
    <scope>NUCLEOTIDE SEQUENCE</scope>
    <source>
        <strain evidence="1">RS5133</strain>
    </source>
</reference>
<gene>
    <name evidence="1" type="ORF">PFISCL1PPCAC_3070</name>
</gene>
<dbReference type="EMBL" id="BTSY01000001">
    <property type="protein sequence ID" value="GMT11773.1"/>
    <property type="molecule type" value="Genomic_DNA"/>
</dbReference>
<accession>A0AAV5V033</accession>
<proteinExistence type="predicted"/>
<feature type="non-terminal residue" evidence="1">
    <location>
        <position position="91"/>
    </location>
</feature>
<keyword evidence="2" id="KW-1185">Reference proteome</keyword>
<sequence length="91" mass="10136">EISIIDSLLARTNGYGIFDERTAKMTVREKSISQKNGSMDCVEFKTLLTVRHPSAPFLVNESIAYFWGPQFLPDNSTDDCINLTTSTSAET</sequence>
<comment type="caution">
    <text evidence="1">The sequence shown here is derived from an EMBL/GenBank/DDBJ whole genome shotgun (WGS) entry which is preliminary data.</text>
</comment>
<organism evidence="1 2">
    <name type="scientific">Pristionchus fissidentatus</name>
    <dbReference type="NCBI Taxonomy" id="1538716"/>
    <lineage>
        <taxon>Eukaryota</taxon>
        <taxon>Metazoa</taxon>
        <taxon>Ecdysozoa</taxon>
        <taxon>Nematoda</taxon>
        <taxon>Chromadorea</taxon>
        <taxon>Rhabditida</taxon>
        <taxon>Rhabditina</taxon>
        <taxon>Diplogasteromorpha</taxon>
        <taxon>Diplogasteroidea</taxon>
        <taxon>Neodiplogasteridae</taxon>
        <taxon>Pristionchus</taxon>
    </lineage>
</organism>